<name>A0A143BFY5_9BACT</name>
<sequence length="788" mass="87620">MVSVLLALLQQVSGPTGSTPEAAPAPVPVVARTFSGRARELSAHVPRLRDSITIDGTLTESAWQQASVLTDFSSYSPVDGRPAQDNTEVRLWYAEDALYVGIRAYAPPGTVRATLAERDRITNDDWMAIHLDTFLDRRSFVFAVNAFGVQADGMRSDVSAGPGVSRASLQAVDLSQDYVWQSKGQLLDDGFSVEMRIPFKSIRFQMGSTQDWGVQIIRQTQRTGYQDTWAPTSRSLQAFTPQSGYLRGLTGMKRGLVLDLTPTSVSSTTGRPNSDGWRYGTRSEASGDVRWGITSNFTVNATANPDFSQVETDVGQIPGDVRFALFFPELRPFFVEGSEQFDAPNRLVNTRSIVQPLGAIKLTGKIPRTDVGLLSAIDAPTSGSDGKTSPRFNIVRLRRDLGEQSNAGIVFTDRSEGARFNRVAGFDTRLQFANVYSLDLRYAASRTRDSVTRTGALWEASHGRTGRALGYRFNLQGFSPQFETQTGFVNRVDFVRAQINQRYTMFGSKGGWWDQRQHFLSASSLWSYNGFGNRDTPLEMRVSIDNSMTIRGGWRVSITPDLQRVDFDPRRYTSYAVLSATGRDTASFTPNVAQITNNVAFALNTPQWRRAGATLTATAGTEPEFFETSTVRRREVEAQLDLRPSSQVRIGTLLRYQQFVRERDGTVFSTQVVPRLRLEYQFSRALFLRFIGQVESRDRSALRDPRTEQPLFRRTSTGALSVQGARKSLLGRADWLVSYLPSPGTVVFVGYGTAVDASETMRPGDIARTSDGAFVKFSYLYRVRNASR</sequence>
<dbReference type="RefSeq" id="WP_075071385.1">
    <property type="nucleotide sequence ID" value="NZ_CP011454.1"/>
</dbReference>
<dbReference type="EMBL" id="CP011454">
    <property type="protein sequence ID" value="AMW03929.1"/>
    <property type="molecule type" value="Genomic_DNA"/>
</dbReference>
<gene>
    <name evidence="2" type="ORF">GEMMAAP_01875</name>
</gene>
<reference evidence="2 3" key="1">
    <citation type="journal article" date="2014" name="Proc. Natl. Acad. Sci. U.S.A.">
        <title>Functional type 2 photosynthetic reaction centers found in the rare bacterial phylum Gemmatimonadetes.</title>
        <authorList>
            <person name="Zeng Y."/>
            <person name="Feng F."/>
            <person name="Medova H."/>
            <person name="Dean J."/>
            <person name="Koblizek M."/>
        </authorList>
    </citation>
    <scope>NUCLEOTIDE SEQUENCE [LARGE SCALE GENOMIC DNA]</scope>
    <source>
        <strain evidence="2 3">AP64</strain>
    </source>
</reference>
<reference evidence="2 3" key="2">
    <citation type="journal article" date="2016" name="Environ. Microbiol. Rep.">
        <title>Metagenomic evidence for the presence of phototrophic Gemmatimonadetes bacteria in diverse environments.</title>
        <authorList>
            <person name="Zeng Y."/>
            <person name="Baumbach J."/>
            <person name="Barbosa E.G."/>
            <person name="Azevedo V."/>
            <person name="Zhang C."/>
            <person name="Koblizek M."/>
        </authorList>
    </citation>
    <scope>NUCLEOTIDE SEQUENCE [LARGE SCALE GENOMIC DNA]</scope>
    <source>
        <strain evidence="2 3">AP64</strain>
    </source>
</reference>
<dbReference type="InterPro" id="IPR045670">
    <property type="entry name" value="DUF5916"/>
</dbReference>
<keyword evidence="3" id="KW-1185">Reference proteome</keyword>
<dbReference type="STRING" id="1379270.GEMMAAP_01875"/>
<dbReference type="CDD" id="cd09618">
    <property type="entry name" value="CBM9_like_2"/>
    <property type="match status" value="1"/>
</dbReference>
<organism evidence="2 3">
    <name type="scientific">Gemmatimonas phototrophica</name>
    <dbReference type="NCBI Taxonomy" id="1379270"/>
    <lineage>
        <taxon>Bacteria</taxon>
        <taxon>Pseudomonadati</taxon>
        <taxon>Gemmatimonadota</taxon>
        <taxon>Gemmatimonadia</taxon>
        <taxon>Gemmatimonadales</taxon>
        <taxon>Gemmatimonadaceae</taxon>
        <taxon>Gemmatimonas</taxon>
    </lineage>
</organism>
<accession>A0A143BFY5</accession>
<evidence type="ECO:0000313" key="2">
    <source>
        <dbReference type="EMBL" id="AMW03929.1"/>
    </source>
</evidence>
<dbReference type="Gene3D" id="2.60.40.1190">
    <property type="match status" value="1"/>
</dbReference>
<dbReference type="SUPFAM" id="SSF49344">
    <property type="entry name" value="CBD9-like"/>
    <property type="match status" value="1"/>
</dbReference>
<dbReference type="Pfam" id="PF19313">
    <property type="entry name" value="DUF5916"/>
    <property type="match status" value="1"/>
</dbReference>
<dbReference type="AlphaFoldDB" id="A0A143BFY5"/>
<evidence type="ECO:0000259" key="1">
    <source>
        <dbReference type="Pfam" id="PF19313"/>
    </source>
</evidence>
<protein>
    <recommendedName>
        <fullName evidence="1">DUF5916 domain-containing protein</fullName>
    </recommendedName>
</protein>
<proteinExistence type="predicted"/>
<evidence type="ECO:0000313" key="3">
    <source>
        <dbReference type="Proteomes" id="UP000076404"/>
    </source>
</evidence>
<dbReference type="KEGG" id="gph:GEMMAAP_01875"/>
<dbReference type="OrthoDB" id="9786766at2"/>
<dbReference type="eggNOG" id="COG2091">
    <property type="taxonomic scope" value="Bacteria"/>
</dbReference>
<dbReference type="Proteomes" id="UP000076404">
    <property type="component" value="Chromosome"/>
</dbReference>
<feature type="domain" description="DUF5916" evidence="1">
    <location>
        <begin position="284"/>
        <end position="344"/>
    </location>
</feature>